<proteinExistence type="predicted"/>
<keyword evidence="3" id="KW-1185">Reference proteome</keyword>
<feature type="compositionally biased region" description="Acidic residues" evidence="1">
    <location>
        <begin position="287"/>
        <end position="297"/>
    </location>
</feature>
<dbReference type="InParanoid" id="A0A165G900"/>
<reference evidence="2 3" key="1">
    <citation type="journal article" date="2016" name="Mol. Biol. Evol.">
        <title>Comparative Genomics of Early-Diverging Mushroom-Forming Fungi Provides Insights into the Origins of Lignocellulose Decay Capabilities.</title>
        <authorList>
            <person name="Nagy L.G."/>
            <person name="Riley R."/>
            <person name="Tritt A."/>
            <person name="Adam C."/>
            <person name="Daum C."/>
            <person name="Floudas D."/>
            <person name="Sun H."/>
            <person name="Yadav J.S."/>
            <person name="Pangilinan J."/>
            <person name="Larsson K.H."/>
            <person name="Matsuura K."/>
            <person name="Barry K."/>
            <person name="Labutti K."/>
            <person name="Kuo R."/>
            <person name="Ohm R.A."/>
            <person name="Bhattacharya S.S."/>
            <person name="Shirouzu T."/>
            <person name="Yoshinaga Y."/>
            <person name="Martin F.M."/>
            <person name="Grigoriev I.V."/>
            <person name="Hibbett D.S."/>
        </authorList>
    </citation>
    <scope>NUCLEOTIDE SEQUENCE [LARGE SCALE GENOMIC DNA]</scope>
    <source>
        <strain evidence="2 3">HHB12029</strain>
    </source>
</reference>
<dbReference type="AlphaFoldDB" id="A0A165G900"/>
<feature type="compositionally biased region" description="Low complexity" evidence="1">
    <location>
        <begin position="244"/>
        <end position="257"/>
    </location>
</feature>
<feature type="region of interest" description="Disordered" evidence="1">
    <location>
        <begin position="163"/>
        <end position="187"/>
    </location>
</feature>
<evidence type="ECO:0000313" key="2">
    <source>
        <dbReference type="EMBL" id="KZV90163.1"/>
    </source>
</evidence>
<feature type="compositionally biased region" description="Low complexity" evidence="1">
    <location>
        <begin position="12"/>
        <end position="35"/>
    </location>
</feature>
<accession>A0A165G900</accession>
<sequence length="312" mass="33704">MAYIPRSNDFDTASARSFRSATSSGSASSRATAPSHPAPMANGDEPWGKQGYPHNGKLIYGWQLWGWQAKYGPQKAEHARVALSQGLGLQLPLEGHEMGLSRDAPPLDAPRDPSSTIWKRGNPAQQPLAIEGRPFPQNRMLPAPSTYSHPSPSMNGALVPHPSFQHGPPMSPAMSALSPPRPSPHNMRAPLPLSPAMSTLSLSHHGQYGPPLLSPAASTSSFAEAELNTSHFPIDDYRGVQGTSRPPSIRSVSSRQSYDAPPTLAYPPNMFPGYGHPSRMFGAVAEYPEDESEEEDDVARPSGPNKLRKRRP</sequence>
<evidence type="ECO:0000256" key="1">
    <source>
        <dbReference type="SAM" id="MobiDB-lite"/>
    </source>
</evidence>
<evidence type="ECO:0000313" key="3">
    <source>
        <dbReference type="Proteomes" id="UP000077266"/>
    </source>
</evidence>
<gene>
    <name evidence="2" type="ORF">EXIGLDRAFT_771092</name>
</gene>
<organism evidence="2 3">
    <name type="scientific">Exidia glandulosa HHB12029</name>
    <dbReference type="NCBI Taxonomy" id="1314781"/>
    <lineage>
        <taxon>Eukaryota</taxon>
        <taxon>Fungi</taxon>
        <taxon>Dikarya</taxon>
        <taxon>Basidiomycota</taxon>
        <taxon>Agaricomycotina</taxon>
        <taxon>Agaricomycetes</taxon>
        <taxon>Auriculariales</taxon>
        <taxon>Exidiaceae</taxon>
        <taxon>Exidia</taxon>
    </lineage>
</organism>
<dbReference type="EMBL" id="KV426055">
    <property type="protein sequence ID" value="KZV90163.1"/>
    <property type="molecule type" value="Genomic_DNA"/>
</dbReference>
<name>A0A165G900_EXIGL</name>
<feature type="region of interest" description="Disordered" evidence="1">
    <location>
        <begin position="1"/>
        <end position="49"/>
    </location>
</feature>
<dbReference type="Proteomes" id="UP000077266">
    <property type="component" value="Unassembled WGS sequence"/>
</dbReference>
<feature type="region of interest" description="Disordered" evidence="1">
    <location>
        <begin position="233"/>
        <end position="312"/>
    </location>
</feature>
<protein>
    <submittedName>
        <fullName evidence="2">Uncharacterized protein</fullName>
    </submittedName>
</protein>